<gene>
    <name evidence="2" type="ORF">BJ981_001881</name>
</gene>
<dbReference type="Gene3D" id="3.40.190.10">
    <property type="entry name" value="Periplasmic binding protein-like II"/>
    <property type="match status" value="1"/>
</dbReference>
<organism evidence="2 3">
    <name type="scientific">Sphaerisporangium krabiense</name>
    <dbReference type="NCBI Taxonomy" id="763782"/>
    <lineage>
        <taxon>Bacteria</taxon>
        <taxon>Bacillati</taxon>
        <taxon>Actinomycetota</taxon>
        <taxon>Actinomycetes</taxon>
        <taxon>Streptosporangiales</taxon>
        <taxon>Streptosporangiaceae</taxon>
        <taxon>Sphaerisporangium</taxon>
    </lineage>
</organism>
<dbReference type="CDD" id="cd14748">
    <property type="entry name" value="PBP2_UgpB"/>
    <property type="match status" value="1"/>
</dbReference>
<dbReference type="PANTHER" id="PTHR43649:SF12">
    <property type="entry name" value="DIACETYLCHITOBIOSE BINDING PROTEIN DASA"/>
    <property type="match status" value="1"/>
</dbReference>
<proteinExistence type="predicted"/>
<dbReference type="InterPro" id="IPR006059">
    <property type="entry name" value="SBP"/>
</dbReference>
<dbReference type="SUPFAM" id="SSF53850">
    <property type="entry name" value="Periplasmic binding protein-like II"/>
    <property type="match status" value="1"/>
</dbReference>
<sequence>MPRYRHYRRLSVIAATLVVGAGMTAACGGGDGGGGDGASTGTVKLSFWTHTHPPMIDLNKKLIAEYEKSHPNVKIEYQTIPNTEFGTKMLTSLSTGAGPDIINMDDNALRGEYIPKNLLAPVDPAGFGKSSAAEIEGGYVPGTLDGAKDAKGTLYGVPSEFNGTAFAINKKHFKDAGLDPSKPPKTWREVVEYGKALNKAGHKQAFNFLYLHSGWYSQWFQTLANQTGGSILSEDGKTPALQSPGTKAAMNLWVELARTSGIADPKTSSRDATAPYQDLASGTQSMAIVYPWAMEQIQQSNPDTYADLAVVPLPQADPAKPVSRVYGYFWAVNNASKQKTEAWKFISYLASQHDRWLSDVSFVQPVTDWQSSEPAKKTPFIDVIAAAYAQGRYDQVGPHWNEVQDVIRKAVDEAVFDGRPVDDVLKEADESVRRSIG</sequence>
<dbReference type="Pfam" id="PF01547">
    <property type="entry name" value="SBP_bac_1"/>
    <property type="match status" value="1"/>
</dbReference>
<evidence type="ECO:0000256" key="1">
    <source>
        <dbReference type="SAM" id="SignalP"/>
    </source>
</evidence>
<dbReference type="PROSITE" id="PS51257">
    <property type="entry name" value="PROKAR_LIPOPROTEIN"/>
    <property type="match status" value="1"/>
</dbReference>
<dbReference type="RefSeq" id="WP_184609985.1">
    <property type="nucleotide sequence ID" value="NZ_BOOS01000063.1"/>
</dbReference>
<evidence type="ECO:0000313" key="3">
    <source>
        <dbReference type="Proteomes" id="UP000588112"/>
    </source>
</evidence>
<dbReference type="PANTHER" id="PTHR43649">
    <property type="entry name" value="ARABINOSE-BINDING PROTEIN-RELATED"/>
    <property type="match status" value="1"/>
</dbReference>
<dbReference type="InterPro" id="IPR050490">
    <property type="entry name" value="Bact_solute-bd_prot1"/>
</dbReference>
<evidence type="ECO:0000313" key="2">
    <source>
        <dbReference type="EMBL" id="MBB5626182.1"/>
    </source>
</evidence>
<dbReference type="EMBL" id="JACHBR010000001">
    <property type="protein sequence ID" value="MBB5626182.1"/>
    <property type="molecule type" value="Genomic_DNA"/>
</dbReference>
<keyword evidence="1" id="KW-0732">Signal</keyword>
<keyword evidence="3" id="KW-1185">Reference proteome</keyword>
<feature type="signal peptide" evidence="1">
    <location>
        <begin position="1"/>
        <end position="25"/>
    </location>
</feature>
<name>A0A7W9DP90_9ACTN</name>
<reference evidence="2 3" key="1">
    <citation type="submission" date="2020-08" db="EMBL/GenBank/DDBJ databases">
        <title>Sequencing the genomes of 1000 actinobacteria strains.</title>
        <authorList>
            <person name="Klenk H.-P."/>
        </authorList>
    </citation>
    <scope>NUCLEOTIDE SEQUENCE [LARGE SCALE GENOMIC DNA]</scope>
    <source>
        <strain evidence="2 3">DSM 45790</strain>
    </source>
</reference>
<feature type="chain" id="PRO_5038809831" evidence="1">
    <location>
        <begin position="26"/>
        <end position="437"/>
    </location>
</feature>
<dbReference type="AlphaFoldDB" id="A0A7W9DP90"/>
<accession>A0A7W9DP90</accession>
<dbReference type="Proteomes" id="UP000588112">
    <property type="component" value="Unassembled WGS sequence"/>
</dbReference>
<comment type="caution">
    <text evidence="2">The sequence shown here is derived from an EMBL/GenBank/DDBJ whole genome shotgun (WGS) entry which is preliminary data.</text>
</comment>
<protein>
    <submittedName>
        <fullName evidence="2">ABC-type glycerol-3-phosphate transport system substrate-binding protein</fullName>
    </submittedName>
</protein>